<dbReference type="Gene3D" id="3.40.50.10330">
    <property type="entry name" value="Probable inorganic polyphosphate/atp-NAD kinase, domain 1"/>
    <property type="match status" value="1"/>
</dbReference>
<dbReference type="PROSITE" id="PS50146">
    <property type="entry name" value="DAGK"/>
    <property type="match status" value="1"/>
</dbReference>
<organism evidence="4 5">
    <name type="scientific">Klenkia soli</name>
    <dbReference type="NCBI Taxonomy" id="1052260"/>
    <lineage>
        <taxon>Bacteria</taxon>
        <taxon>Bacillati</taxon>
        <taxon>Actinomycetota</taxon>
        <taxon>Actinomycetes</taxon>
        <taxon>Geodermatophilales</taxon>
        <taxon>Geodermatophilaceae</taxon>
        <taxon>Klenkia</taxon>
    </lineage>
</organism>
<dbReference type="SMART" id="SM00046">
    <property type="entry name" value="DAGKc"/>
    <property type="match status" value="1"/>
</dbReference>
<proteinExistence type="inferred from homology"/>
<dbReference type="Pfam" id="PF00781">
    <property type="entry name" value="DAGK_cat"/>
    <property type="match status" value="1"/>
</dbReference>
<reference evidence="5" key="1">
    <citation type="submission" date="2016-10" db="EMBL/GenBank/DDBJ databases">
        <authorList>
            <person name="Varghese N."/>
            <person name="Submissions S."/>
        </authorList>
    </citation>
    <scope>NUCLEOTIDE SEQUENCE [LARGE SCALE GENOMIC DNA]</scope>
    <source>
        <strain evidence="5">DSM 45843</strain>
    </source>
</reference>
<evidence type="ECO:0000313" key="4">
    <source>
        <dbReference type="EMBL" id="SDO19150.1"/>
    </source>
</evidence>
<evidence type="ECO:0000259" key="3">
    <source>
        <dbReference type="PROSITE" id="PS50146"/>
    </source>
</evidence>
<dbReference type="PANTHER" id="PTHR12358">
    <property type="entry name" value="SPHINGOSINE KINASE"/>
    <property type="match status" value="1"/>
</dbReference>
<dbReference type="InterPro" id="IPR016064">
    <property type="entry name" value="NAD/diacylglycerol_kinase_sf"/>
</dbReference>
<feature type="domain" description="DAGKc" evidence="3">
    <location>
        <begin position="1"/>
        <end position="132"/>
    </location>
</feature>
<keyword evidence="5" id="KW-1185">Reference proteome</keyword>
<evidence type="ECO:0000256" key="2">
    <source>
        <dbReference type="ARBA" id="ARBA00005983"/>
    </source>
</evidence>
<dbReference type="InterPro" id="IPR001206">
    <property type="entry name" value="Diacylglycerol_kinase_cat_dom"/>
</dbReference>
<comment type="cofactor">
    <cofactor evidence="1">
        <name>Mg(2+)</name>
        <dbReference type="ChEBI" id="CHEBI:18420"/>
    </cofactor>
</comment>
<evidence type="ECO:0000313" key="5">
    <source>
        <dbReference type="Proteomes" id="UP000199088"/>
    </source>
</evidence>
<name>A0A1H0HJ70_9ACTN</name>
<dbReference type="AlphaFoldDB" id="A0A1H0HJ70"/>
<evidence type="ECO:0000256" key="1">
    <source>
        <dbReference type="ARBA" id="ARBA00001946"/>
    </source>
</evidence>
<dbReference type="RefSeq" id="WP_091242357.1">
    <property type="nucleotide sequence ID" value="NZ_FNIR01000004.1"/>
</dbReference>
<sequence>MRALLVANPAATTTTAKVRDVLVRALSSDLKVDVAETTHRGHAHELGAQATADGVDVVVTLGGDGTVNETVNGMLADGPGAHVPTLAVVPGGSTNVVARALGRSRDPVEATAEILDSLRAGRTRRISLGTASARVATETDIAWGPGWTAPRYFVFSAGLGFDADVIRRVEEQRARGRRSTGGLYVRAGTRAFLLGPDRRRPSMTLHVPGRAPVEHLFLCLVANVNPWTYLGDRPISPSPEAGFDGGLATFAMGRVGPVRMLATLRATMSDRPHTSGRRVHREHDLAELEVTSSRPQEWQLDGDHLGPATALRVRGVPAALDVVV</sequence>
<dbReference type="STRING" id="1052260.SAMN05660199_01477"/>
<dbReference type="InterPro" id="IPR017438">
    <property type="entry name" value="ATP-NAD_kinase_N"/>
</dbReference>
<keyword evidence="4" id="KW-0808">Transferase</keyword>
<dbReference type="Proteomes" id="UP000199088">
    <property type="component" value="Unassembled WGS sequence"/>
</dbReference>
<accession>A0A1H0HJ70</accession>
<dbReference type="OrthoDB" id="142078at2"/>
<dbReference type="GO" id="GO:0004143">
    <property type="term" value="F:ATP-dependent diacylglycerol kinase activity"/>
    <property type="evidence" value="ECO:0007669"/>
    <property type="project" value="TreeGrafter"/>
</dbReference>
<dbReference type="Gene3D" id="2.60.200.40">
    <property type="match status" value="1"/>
</dbReference>
<keyword evidence="4" id="KW-0418">Kinase</keyword>
<comment type="similarity">
    <text evidence="2">Belongs to the diacylglycerol/lipid kinase family.</text>
</comment>
<dbReference type="PANTHER" id="PTHR12358:SF106">
    <property type="entry name" value="LIPID KINASE YEGS"/>
    <property type="match status" value="1"/>
</dbReference>
<dbReference type="EMBL" id="FNIR01000004">
    <property type="protein sequence ID" value="SDO19150.1"/>
    <property type="molecule type" value="Genomic_DNA"/>
</dbReference>
<protein>
    <submittedName>
        <fullName evidence="4">Diacylglycerol kinase family enzyme</fullName>
    </submittedName>
</protein>
<dbReference type="SUPFAM" id="SSF111331">
    <property type="entry name" value="NAD kinase/diacylglycerol kinase-like"/>
    <property type="match status" value="1"/>
</dbReference>
<dbReference type="InterPro" id="IPR050187">
    <property type="entry name" value="Lipid_Phosphate_FormReg"/>
</dbReference>
<gene>
    <name evidence="4" type="ORF">SAMN05660199_01477</name>
</gene>
<dbReference type="GO" id="GO:0005886">
    <property type="term" value="C:plasma membrane"/>
    <property type="evidence" value="ECO:0007669"/>
    <property type="project" value="TreeGrafter"/>
</dbReference>